<protein>
    <submittedName>
        <fullName evidence="4 5">Uncharacterized protein</fullName>
    </submittedName>
</protein>
<evidence type="ECO:0000256" key="2">
    <source>
        <dbReference type="SAM" id="Phobius"/>
    </source>
</evidence>
<reference evidence="4 5" key="1">
    <citation type="submission" date="2022-11" db="UniProtKB">
        <authorList>
            <consortium name="WormBaseParasite"/>
        </authorList>
    </citation>
    <scope>IDENTIFICATION</scope>
</reference>
<dbReference type="WBParaSite" id="Gr19_v10_g6836.t1">
    <property type="protein sequence ID" value="Gr19_v10_g6836.t1"/>
    <property type="gene ID" value="Gr19_v10_g6836"/>
</dbReference>
<keyword evidence="2" id="KW-0812">Transmembrane</keyword>
<dbReference type="WBParaSite" id="Gr19_v10_g10982.t1">
    <property type="protein sequence ID" value="Gr19_v10_g10982.t1"/>
    <property type="gene ID" value="Gr19_v10_g10982"/>
</dbReference>
<feature type="compositionally biased region" description="Polar residues" evidence="1">
    <location>
        <begin position="185"/>
        <end position="194"/>
    </location>
</feature>
<keyword evidence="2" id="KW-1133">Transmembrane helix</keyword>
<proteinExistence type="predicted"/>
<evidence type="ECO:0000256" key="1">
    <source>
        <dbReference type="SAM" id="MobiDB-lite"/>
    </source>
</evidence>
<dbReference type="AlphaFoldDB" id="A0A914I4K1"/>
<keyword evidence="3" id="KW-1185">Reference proteome</keyword>
<feature type="region of interest" description="Disordered" evidence="1">
    <location>
        <begin position="120"/>
        <end position="139"/>
    </location>
</feature>
<organism evidence="3 5">
    <name type="scientific">Globodera rostochiensis</name>
    <name type="common">Golden nematode worm</name>
    <name type="synonym">Heterodera rostochiensis</name>
    <dbReference type="NCBI Taxonomy" id="31243"/>
    <lineage>
        <taxon>Eukaryota</taxon>
        <taxon>Metazoa</taxon>
        <taxon>Ecdysozoa</taxon>
        <taxon>Nematoda</taxon>
        <taxon>Chromadorea</taxon>
        <taxon>Rhabditida</taxon>
        <taxon>Tylenchina</taxon>
        <taxon>Tylenchomorpha</taxon>
        <taxon>Tylenchoidea</taxon>
        <taxon>Heteroderidae</taxon>
        <taxon>Heteroderinae</taxon>
        <taxon>Globodera</taxon>
    </lineage>
</organism>
<feature type="region of interest" description="Disordered" evidence="1">
    <location>
        <begin position="57"/>
        <end position="88"/>
    </location>
</feature>
<evidence type="ECO:0000313" key="3">
    <source>
        <dbReference type="Proteomes" id="UP000887572"/>
    </source>
</evidence>
<name>A0A914I4K1_GLORO</name>
<feature type="transmembrane region" description="Helical" evidence="2">
    <location>
        <begin position="29"/>
        <end position="53"/>
    </location>
</feature>
<feature type="compositionally biased region" description="Polar residues" evidence="1">
    <location>
        <begin position="120"/>
        <end position="136"/>
    </location>
</feature>
<keyword evidence="2" id="KW-0472">Membrane</keyword>
<sequence length="261" mass="29430">MANAKRGIFIQSVTNIYGTMQDRNMRRPVVVLVLLAILGLFACCAAAGGNSWWKKLSTNSRKDQPEGSNTQSSNPPETPYYPDMSNIPQTTEAEHTYPIYYEPDPINVAATHSTFRDIVQQHTGQHRSTNFDQSHYPQHDSPYYPDMSNIPQSTNFNQSHHPYPDMSNIPQSTNFTQHASHYDQGMSSTIQPKTNKPKRWCSNKQQSQNTQQPRRGEAVLSGQTRQVSCHVAELSIATAGRWMVQFKCCFTSGVRGSGRRC</sequence>
<feature type="compositionally biased region" description="Polar residues" evidence="1">
    <location>
        <begin position="66"/>
        <end position="75"/>
    </location>
</feature>
<feature type="region of interest" description="Disordered" evidence="1">
    <location>
        <begin position="185"/>
        <end position="222"/>
    </location>
</feature>
<dbReference type="Proteomes" id="UP000887572">
    <property type="component" value="Unplaced"/>
</dbReference>
<feature type="compositionally biased region" description="Polar residues" evidence="1">
    <location>
        <begin position="202"/>
        <end position="213"/>
    </location>
</feature>
<accession>A0A914I4K1</accession>
<evidence type="ECO:0000313" key="4">
    <source>
        <dbReference type="WBParaSite" id="Gr19_v10_g10982.t1"/>
    </source>
</evidence>
<evidence type="ECO:0000313" key="5">
    <source>
        <dbReference type="WBParaSite" id="Gr19_v10_g6836.t1"/>
    </source>
</evidence>